<organism evidence="6 7">
    <name type="scientific">Chaetoceros tenuissimus</name>
    <dbReference type="NCBI Taxonomy" id="426638"/>
    <lineage>
        <taxon>Eukaryota</taxon>
        <taxon>Sar</taxon>
        <taxon>Stramenopiles</taxon>
        <taxon>Ochrophyta</taxon>
        <taxon>Bacillariophyta</taxon>
        <taxon>Coscinodiscophyceae</taxon>
        <taxon>Chaetocerotophycidae</taxon>
        <taxon>Chaetocerotales</taxon>
        <taxon>Chaetocerotaceae</taxon>
        <taxon>Chaetoceros</taxon>
    </lineage>
</organism>
<dbReference type="AlphaFoldDB" id="A0AAD3D3E1"/>
<evidence type="ECO:0000256" key="2">
    <source>
        <dbReference type="ARBA" id="ARBA00022771"/>
    </source>
</evidence>
<name>A0AAD3D3E1_9STRA</name>
<evidence type="ECO:0000313" key="7">
    <source>
        <dbReference type="Proteomes" id="UP001054902"/>
    </source>
</evidence>
<keyword evidence="2 4" id="KW-0863">Zinc-finger</keyword>
<protein>
    <recommendedName>
        <fullName evidence="5">MYND-type domain-containing protein</fullName>
    </recommendedName>
</protein>
<dbReference type="PROSITE" id="PS50865">
    <property type="entry name" value="ZF_MYND_2"/>
    <property type="match status" value="1"/>
</dbReference>
<dbReference type="Gene3D" id="6.10.140.2220">
    <property type="match status" value="1"/>
</dbReference>
<proteinExistence type="predicted"/>
<dbReference type="Proteomes" id="UP001054902">
    <property type="component" value="Unassembled WGS sequence"/>
</dbReference>
<evidence type="ECO:0000256" key="3">
    <source>
        <dbReference type="ARBA" id="ARBA00022833"/>
    </source>
</evidence>
<accession>A0AAD3D3E1</accession>
<keyword evidence="7" id="KW-1185">Reference proteome</keyword>
<keyword evidence="3" id="KW-0862">Zinc</keyword>
<evidence type="ECO:0000256" key="4">
    <source>
        <dbReference type="PROSITE-ProRule" id="PRU00134"/>
    </source>
</evidence>
<dbReference type="EMBL" id="BLLK01000051">
    <property type="protein sequence ID" value="GFH56031.1"/>
    <property type="molecule type" value="Genomic_DNA"/>
</dbReference>
<evidence type="ECO:0000313" key="6">
    <source>
        <dbReference type="EMBL" id="GFH56031.1"/>
    </source>
</evidence>
<sequence length="388" mass="45360">MGKKGKKSKCNAASKDANKFLIKGNKLMKVASKLHDDCLLSNAADQYRKVIRHLESKKELRVYTTAYILLFTLEYYRRNYNAAIDCLCSMKSSASCTEEVSLYYQLIMLRLSGQEFQLSDFVSKIEQEYKSGNKAIGNFFEEAVFTFRAHKHFESAIRLEMALGSLMRSNVLETKLSLALTYLEQYRIEFKGLQRSKKDIRKNFVRDLNVFITSMQVEYPPNDHRSSEYALVLAQWYYIIHPVFDDDKAEKQLIDGASEMIESYLECASKLLPFQRCFTCDQAVTSTEVQYVCSGCRIARYCSIDHQRMTWKKEAVSGMRIGHEILCPLYKAYRKCTIARNYGDEKKKSRMQRRFRRECRNFLEYGLGLKNKCIPCEYQSLFFNLRSF</sequence>
<dbReference type="InterPro" id="IPR002893">
    <property type="entry name" value="Znf_MYND"/>
</dbReference>
<evidence type="ECO:0000256" key="1">
    <source>
        <dbReference type="ARBA" id="ARBA00022723"/>
    </source>
</evidence>
<dbReference type="Pfam" id="PF01753">
    <property type="entry name" value="zf-MYND"/>
    <property type="match status" value="1"/>
</dbReference>
<keyword evidence="1" id="KW-0479">Metal-binding</keyword>
<feature type="domain" description="MYND-type" evidence="5">
    <location>
        <begin position="277"/>
        <end position="327"/>
    </location>
</feature>
<reference evidence="6 7" key="1">
    <citation type="journal article" date="2021" name="Sci. Rep.">
        <title>The genome of the diatom Chaetoceros tenuissimus carries an ancient integrated fragment of an extant virus.</title>
        <authorList>
            <person name="Hongo Y."/>
            <person name="Kimura K."/>
            <person name="Takaki Y."/>
            <person name="Yoshida Y."/>
            <person name="Baba S."/>
            <person name="Kobayashi G."/>
            <person name="Nagasaki K."/>
            <person name="Hano T."/>
            <person name="Tomaru Y."/>
        </authorList>
    </citation>
    <scope>NUCLEOTIDE SEQUENCE [LARGE SCALE GENOMIC DNA]</scope>
    <source>
        <strain evidence="6 7">NIES-3715</strain>
    </source>
</reference>
<dbReference type="SUPFAM" id="SSF144232">
    <property type="entry name" value="HIT/MYND zinc finger-like"/>
    <property type="match status" value="1"/>
</dbReference>
<dbReference type="GO" id="GO:0008270">
    <property type="term" value="F:zinc ion binding"/>
    <property type="evidence" value="ECO:0007669"/>
    <property type="project" value="UniProtKB-KW"/>
</dbReference>
<comment type="caution">
    <text evidence="6">The sequence shown here is derived from an EMBL/GenBank/DDBJ whole genome shotgun (WGS) entry which is preliminary data.</text>
</comment>
<gene>
    <name evidence="6" type="ORF">CTEN210_12507</name>
</gene>
<evidence type="ECO:0000259" key="5">
    <source>
        <dbReference type="PROSITE" id="PS50865"/>
    </source>
</evidence>